<proteinExistence type="predicted"/>
<sequence>MTKSNTKTLRNGKVVLSRKNSTVKKKNGKLSFYRTTSTSNFNSLNVKNKTESNERIVIQNKDCDEQNNHHSYNKLENHIQLNEVQIYNNHETKILEKKSGLITVEKPKPVPSNSINKNKKLKTNLVNDQIINPRITRSETIKLQTEERKRSDQVLIDKFPKNIFKNVVIQLYDIVEQIKFVRMLGLICRFKCSLTNSKIKKYPNKKMYFCK</sequence>
<accession>A0A5E4MDH7</accession>
<organism evidence="1 2">
    <name type="scientific">Cinara cedri</name>
    <dbReference type="NCBI Taxonomy" id="506608"/>
    <lineage>
        <taxon>Eukaryota</taxon>
        <taxon>Metazoa</taxon>
        <taxon>Ecdysozoa</taxon>
        <taxon>Arthropoda</taxon>
        <taxon>Hexapoda</taxon>
        <taxon>Insecta</taxon>
        <taxon>Pterygota</taxon>
        <taxon>Neoptera</taxon>
        <taxon>Paraneoptera</taxon>
        <taxon>Hemiptera</taxon>
        <taxon>Sternorrhyncha</taxon>
        <taxon>Aphidomorpha</taxon>
        <taxon>Aphidoidea</taxon>
        <taxon>Aphididae</taxon>
        <taxon>Lachninae</taxon>
        <taxon>Cinara</taxon>
    </lineage>
</organism>
<keyword evidence="2" id="KW-1185">Reference proteome</keyword>
<dbReference type="OrthoDB" id="6630247at2759"/>
<dbReference type="EMBL" id="CABPRJ010000494">
    <property type="protein sequence ID" value="VVC29537.1"/>
    <property type="molecule type" value="Genomic_DNA"/>
</dbReference>
<reference evidence="1 2" key="1">
    <citation type="submission" date="2019-08" db="EMBL/GenBank/DDBJ databases">
        <authorList>
            <person name="Alioto T."/>
            <person name="Alioto T."/>
            <person name="Gomez Garrido J."/>
        </authorList>
    </citation>
    <scope>NUCLEOTIDE SEQUENCE [LARGE SCALE GENOMIC DNA]</scope>
</reference>
<dbReference type="AlphaFoldDB" id="A0A5E4MDH7"/>
<protein>
    <submittedName>
        <fullName evidence="1">Uncharacterized protein</fullName>
    </submittedName>
</protein>
<gene>
    <name evidence="1" type="ORF">CINCED_3A016715</name>
</gene>
<evidence type="ECO:0000313" key="1">
    <source>
        <dbReference type="EMBL" id="VVC29537.1"/>
    </source>
</evidence>
<name>A0A5E4MDH7_9HEMI</name>
<evidence type="ECO:0000313" key="2">
    <source>
        <dbReference type="Proteomes" id="UP000325440"/>
    </source>
</evidence>
<dbReference type="Proteomes" id="UP000325440">
    <property type="component" value="Unassembled WGS sequence"/>
</dbReference>